<gene>
    <name evidence="2" type="ORF">METZ01_LOCUS180165</name>
</gene>
<reference evidence="2" key="1">
    <citation type="submission" date="2018-05" db="EMBL/GenBank/DDBJ databases">
        <authorList>
            <person name="Lanie J.A."/>
            <person name="Ng W.-L."/>
            <person name="Kazmierczak K.M."/>
            <person name="Andrzejewski T.M."/>
            <person name="Davidsen T.M."/>
            <person name="Wayne K.J."/>
            <person name="Tettelin H."/>
            <person name="Glass J.I."/>
            <person name="Rusch D."/>
            <person name="Podicherti R."/>
            <person name="Tsui H.-C.T."/>
            <person name="Winkler M.E."/>
        </authorList>
    </citation>
    <scope>NUCLEOTIDE SEQUENCE</scope>
</reference>
<dbReference type="PANTHER" id="PTHR43245:SF23">
    <property type="entry name" value="NAD(P)-BINDING DOMAIN-CONTAINING PROTEIN"/>
    <property type="match status" value="1"/>
</dbReference>
<sequence length="217" mass="24178">MRILVTGGAGYLGSVLSRKLLDKGYQVRLIDALWYGKESIEDLIPNKNFELIQNDIRNLVVTVKALKDVDAVIHLASIVGMPASSIEPKSSEEINYLATKNIAELCQLHNISTYIFASTCSVYGSQPETLITEKSPTDPLDFYAKQKYLSERATGWLNKAPTILRFGTLFGSSPRMRFDLVINRFVAQAIKERKVTVFGGSQYRPFLHVSDASDAII</sequence>
<dbReference type="InterPro" id="IPR036291">
    <property type="entry name" value="NAD(P)-bd_dom_sf"/>
</dbReference>
<dbReference type="InterPro" id="IPR001509">
    <property type="entry name" value="Epimerase_deHydtase"/>
</dbReference>
<dbReference type="EMBL" id="UINC01035229">
    <property type="protein sequence ID" value="SVB27311.1"/>
    <property type="molecule type" value="Genomic_DNA"/>
</dbReference>
<dbReference type="Gene3D" id="3.40.50.720">
    <property type="entry name" value="NAD(P)-binding Rossmann-like Domain"/>
    <property type="match status" value="1"/>
</dbReference>
<accession>A0A382CNV8</accession>
<dbReference type="SUPFAM" id="SSF51735">
    <property type="entry name" value="NAD(P)-binding Rossmann-fold domains"/>
    <property type="match status" value="1"/>
</dbReference>
<dbReference type="InterPro" id="IPR050177">
    <property type="entry name" value="Lipid_A_modif_metabolic_enz"/>
</dbReference>
<dbReference type="Pfam" id="PF01370">
    <property type="entry name" value="Epimerase"/>
    <property type="match status" value="1"/>
</dbReference>
<feature type="non-terminal residue" evidence="2">
    <location>
        <position position="217"/>
    </location>
</feature>
<evidence type="ECO:0000313" key="2">
    <source>
        <dbReference type="EMBL" id="SVB27311.1"/>
    </source>
</evidence>
<proteinExistence type="predicted"/>
<dbReference type="AlphaFoldDB" id="A0A382CNV8"/>
<evidence type="ECO:0000259" key="1">
    <source>
        <dbReference type="Pfam" id="PF01370"/>
    </source>
</evidence>
<protein>
    <recommendedName>
        <fullName evidence="1">NAD-dependent epimerase/dehydratase domain-containing protein</fullName>
    </recommendedName>
</protein>
<name>A0A382CNV8_9ZZZZ</name>
<dbReference type="CDD" id="cd08946">
    <property type="entry name" value="SDR_e"/>
    <property type="match status" value="1"/>
</dbReference>
<feature type="domain" description="NAD-dependent epimerase/dehydratase" evidence="1">
    <location>
        <begin position="3"/>
        <end position="216"/>
    </location>
</feature>
<organism evidence="2">
    <name type="scientific">marine metagenome</name>
    <dbReference type="NCBI Taxonomy" id="408172"/>
    <lineage>
        <taxon>unclassified sequences</taxon>
        <taxon>metagenomes</taxon>
        <taxon>ecological metagenomes</taxon>
    </lineage>
</organism>
<dbReference type="PANTHER" id="PTHR43245">
    <property type="entry name" value="BIFUNCTIONAL POLYMYXIN RESISTANCE PROTEIN ARNA"/>
    <property type="match status" value="1"/>
</dbReference>